<dbReference type="STRING" id="341454.A0A4S2N156"/>
<organism evidence="7 8">
    <name type="scientific">Ascodesmis nigricans</name>
    <dbReference type="NCBI Taxonomy" id="341454"/>
    <lineage>
        <taxon>Eukaryota</taxon>
        <taxon>Fungi</taxon>
        <taxon>Dikarya</taxon>
        <taxon>Ascomycota</taxon>
        <taxon>Pezizomycotina</taxon>
        <taxon>Pezizomycetes</taxon>
        <taxon>Pezizales</taxon>
        <taxon>Ascodesmidaceae</taxon>
        <taxon>Ascodesmis</taxon>
    </lineage>
</organism>
<dbReference type="NCBIfam" id="TIGR00290">
    <property type="entry name" value="MJ0570_dom"/>
    <property type="match status" value="1"/>
</dbReference>
<evidence type="ECO:0000256" key="2">
    <source>
        <dbReference type="ARBA" id="ARBA00018426"/>
    </source>
</evidence>
<dbReference type="OrthoDB" id="686384at2759"/>
<dbReference type="CDD" id="cd01994">
    <property type="entry name" value="AANH_PF0828-like"/>
    <property type="match status" value="1"/>
</dbReference>
<accession>A0A4S2N156</accession>
<name>A0A4S2N156_9PEZI</name>
<keyword evidence="8" id="KW-1185">Reference proteome</keyword>
<dbReference type="PANTHER" id="PTHR12196">
    <property type="entry name" value="DOMAIN OF UNKNOWN FUNCTION 71 DUF71 -CONTAINING PROTEIN"/>
    <property type="match status" value="1"/>
</dbReference>
<dbReference type="FunFam" id="3.40.50.620:FF:000145">
    <property type="entry name" value="ATP-binding domain containing protein"/>
    <property type="match status" value="1"/>
</dbReference>
<comment type="catalytic activity">
    <reaction evidence="5">
        <text>diphthine-[translation elongation factor 2] + NH4(+) + ATP = diphthamide-[translation elongation factor 2] + AMP + diphosphate + H(+)</text>
        <dbReference type="Rhea" id="RHEA:19753"/>
        <dbReference type="Rhea" id="RHEA-COMP:10172"/>
        <dbReference type="Rhea" id="RHEA-COMP:10174"/>
        <dbReference type="ChEBI" id="CHEBI:15378"/>
        <dbReference type="ChEBI" id="CHEBI:16692"/>
        <dbReference type="ChEBI" id="CHEBI:28938"/>
        <dbReference type="ChEBI" id="CHEBI:30616"/>
        <dbReference type="ChEBI" id="CHEBI:33019"/>
        <dbReference type="ChEBI" id="CHEBI:82696"/>
        <dbReference type="ChEBI" id="CHEBI:456215"/>
        <dbReference type="EC" id="6.3.1.14"/>
    </reaction>
</comment>
<dbReference type="EMBL" id="ML220114">
    <property type="protein sequence ID" value="TGZ82767.1"/>
    <property type="molecule type" value="Genomic_DNA"/>
</dbReference>
<dbReference type="PANTHER" id="PTHR12196:SF2">
    <property type="entry name" value="DIPHTHINE--AMMONIA LIGASE"/>
    <property type="match status" value="1"/>
</dbReference>
<dbReference type="Pfam" id="PF01902">
    <property type="entry name" value="Diphthami_syn_2"/>
    <property type="match status" value="1"/>
</dbReference>
<feature type="non-terminal residue" evidence="7">
    <location>
        <position position="242"/>
    </location>
</feature>
<evidence type="ECO:0000256" key="3">
    <source>
        <dbReference type="ARBA" id="ARBA00029814"/>
    </source>
</evidence>
<reference evidence="7 8" key="1">
    <citation type="submission" date="2019-04" db="EMBL/GenBank/DDBJ databases">
        <title>Comparative genomics and transcriptomics to analyze fruiting body development in filamentous ascomycetes.</title>
        <authorList>
            <consortium name="DOE Joint Genome Institute"/>
            <person name="Lutkenhaus R."/>
            <person name="Traeger S."/>
            <person name="Breuer J."/>
            <person name="Kuo A."/>
            <person name="Lipzen A."/>
            <person name="Pangilinan J."/>
            <person name="Dilworth D."/>
            <person name="Sandor L."/>
            <person name="Poggeler S."/>
            <person name="Barry K."/>
            <person name="Grigoriev I.V."/>
            <person name="Nowrousian M."/>
        </authorList>
    </citation>
    <scope>NUCLEOTIDE SEQUENCE [LARGE SCALE GENOMIC DNA]</scope>
    <source>
        <strain evidence="7 8">CBS 389.68</strain>
    </source>
</reference>
<evidence type="ECO:0000313" key="7">
    <source>
        <dbReference type="EMBL" id="TGZ82767.1"/>
    </source>
</evidence>
<dbReference type="Proteomes" id="UP000298138">
    <property type="component" value="Unassembled WGS sequence"/>
</dbReference>
<evidence type="ECO:0000256" key="4">
    <source>
        <dbReference type="ARBA" id="ARBA00031552"/>
    </source>
</evidence>
<dbReference type="Gene3D" id="3.90.1490.10">
    <property type="entry name" value="putative n-type atp pyrophosphatase, domain 2"/>
    <property type="match status" value="1"/>
</dbReference>
<dbReference type="InterPro" id="IPR030662">
    <property type="entry name" value="DPH6/MJ0570"/>
</dbReference>
<dbReference type="Gene3D" id="3.40.50.620">
    <property type="entry name" value="HUPs"/>
    <property type="match status" value="1"/>
</dbReference>
<dbReference type="InterPro" id="IPR014729">
    <property type="entry name" value="Rossmann-like_a/b/a_fold"/>
</dbReference>
<dbReference type="GO" id="GO:0017183">
    <property type="term" value="P:protein histidyl modification to diphthamide"/>
    <property type="evidence" value="ECO:0007669"/>
    <property type="project" value="TreeGrafter"/>
</dbReference>
<evidence type="ECO:0000259" key="6">
    <source>
        <dbReference type="Pfam" id="PF01902"/>
    </source>
</evidence>
<dbReference type="InParanoid" id="A0A4S2N156"/>
<protein>
    <recommendedName>
        <fullName evidence="2">Diphthine--ammonia ligase</fullName>
        <ecNumber evidence="1">6.3.1.14</ecNumber>
    </recommendedName>
    <alternativeName>
        <fullName evidence="3">Diphthamide synthase</fullName>
    </alternativeName>
    <alternativeName>
        <fullName evidence="4">Diphthamide synthetase</fullName>
    </alternativeName>
</protein>
<proteinExistence type="predicted"/>
<dbReference type="SUPFAM" id="SSF52402">
    <property type="entry name" value="Adenine nucleotide alpha hydrolases-like"/>
    <property type="match status" value="1"/>
</dbReference>
<evidence type="ECO:0000256" key="1">
    <source>
        <dbReference type="ARBA" id="ARBA00012089"/>
    </source>
</evidence>
<dbReference type="AlphaFoldDB" id="A0A4S2N156"/>
<dbReference type="GO" id="GO:0017178">
    <property type="term" value="F:diphthine-ammonia ligase activity"/>
    <property type="evidence" value="ECO:0007669"/>
    <property type="project" value="UniProtKB-EC"/>
</dbReference>
<evidence type="ECO:0000313" key="8">
    <source>
        <dbReference type="Proteomes" id="UP000298138"/>
    </source>
</evidence>
<dbReference type="EC" id="6.3.1.14" evidence="1"/>
<gene>
    <name evidence="7" type="ORF">EX30DRAFT_304301</name>
</gene>
<sequence length="242" mass="26657">MSPPQLPGSRPQAVALISGGKDSFLSLTHAIHNSYRIVALCNLHPPLPNQSITTTLDSYMYQTIGHSVLPLYSRALGLPVYRHPIVGKAVDVNLNYHPASSTTNTTTDETEDLYALLSAVKRDFPAIAAVTSGAILSSYQRTRVESVCRRLGLISLAYLWQLPQPSILSALSQLEWDARIVKVAALGMDERWLWWNLADPAVQRRLNVLKMKWGINVAGEGGEFESLVVATPGWRGRIVVED</sequence>
<evidence type="ECO:0000256" key="5">
    <source>
        <dbReference type="ARBA" id="ARBA00048108"/>
    </source>
</evidence>
<feature type="domain" description="Diphthamide synthase" evidence="6">
    <location>
        <begin position="13"/>
        <end position="241"/>
    </location>
</feature>
<dbReference type="InterPro" id="IPR002761">
    <property type="entry name" value="Diphthami_syn_dom"/>
</dbReference>